<feature type="repeat" description="ANK" evidence="3">
    <location>
        <begin position="47"/>
        <end position="79"/>
    </location>
</feature>
<reference evidence="4" key="3">
    <citation type="submission" date="2025-09" db="UniProtKB">
        <authorList>
            <consortium name="Ensembl"/>
        </authorList>
    </citation>
    <scope>IDENTIFICATION</scope>
    <source>
        <strain evidence="4">broiler</strain>
    </source>
</reference>
<proteinExistence type="evidence at protein level"/>
<dbReference type="Ensembl" id="ENSGALT00010012194.1">
    <property type="protein sequence ID" value="ENSGALP00010006803.1"/>
    <property type="gene ID" value="ENSGALG00010005172.1"/>
</dbReference>
<dbReference type="Proteomes" id="UP000000539">
    <property type="component" value="Chromosome 2"/>
</dbReference>
<dbReference type="OrthoDB" id="416222at2759"/>
<dbReference type="InterPro" id="IPR002110">
    <property type="entry name" value="Ankyrin_rpt"/>
</dbReference>
<reference evidence="4" key="1">
    <citation type="submission" date="2020-11" db="EMBL/GenBank/DDBJ databases">
        <title>Gallus gallus (Chicken) genome, bGalGal1, GRCg7b, maternal haplotype autosomes + Z &amp; W.</title>
        <authorList>
            <person name="Warren W."/>
            <person name="Formenti G."/>
            <person name="Fedrigo O."/>
            <person name="Haase B."/>
            <person name="Mountcastle J."/>
            <person name="Balacco J."/>
            <person name="Tracey A."/>
            <person name="Schneider V."/>
            <person name="Okimoto R."/>
            <person name="Cheng H."/>
            <person name="Hawken R."/>
            <person name="Howe K."/>
            <person name="Jarvis E.D."/>
        </authorList>
    </citation>
    <scope>NUCLEOTIDE SEQUENCE [LARGE SCALE GENOMIC DNA]</scope>
    <source>
        <strain evidence="4">Broiler</strain>
    </source>
</reference>
<reference evidence="4" key="2">
    <citation type="submission" date="2025-08" db="UniProtKB">
        <authorList>
            <consortium name="Ensembl"/>
        </authorList>
    </citation>
    <scope>IDENTIFICATION</scope>
    <source>
        <strain evidence="4">broiler</strain>
    </source>
</reference>
<evidence type="ECO:0000313" key="4">
    <source>
        <dbReference type="Ensembl" id="ENSGALP00010006803.1"/>
    </source>
</evidence>
<dbReference type="Gene3D" id="1.25.40.20">
    <property type="entry name" value="Ankyrin repeat-containing domain"/>
    <property type="match status" value="1"/>
</dbReference>
<dbReference type="AlphaFoldDB" id="A0A8V0XJD1"/>
<evidence type="ECO:0000256" key="2">
    <source>
        <dbReference type="ARBA" id="ARBA00023043"/>
    </source>
</evidence>
<dbReference type="InterPro" id="IPR036770">
    <property type="entry name" value="Ankyrin_rpt-contain_sf"/>
</dbReference>
<organism evidence="4 5">
    <name type="scientific">Gallus gallus</name>
    <name type="common">Chicken</name>
    <dbReference type="NCBI Taxonomy" id="9031"/>
    <lineage>
        <taxon>Eukaryota</taxon>
        <taxon>Metazoa</taxon>
        <taxon>Chordata</taxon>
        <taxon>Craniata</taxon>
        <taxon>Vertebrata</taxon>
        <taxon>Euteleostomi</taxon>
        <taxon>Archelosauria</taxon>
        <taxon>Archosauria</taxon>
        <taxon>Dinosauria</taxon>
        <taxon>Saurischia</taxon>
        <taxon>Theropoda</taxon>
        <taxon>Coelurosauria</taxon>
        <taxon>Aves</taxon>
        <taxon>Neognathae</taxon>
        <taxon>Galloanserae</taxon>
        <taxon>Galliformes</taxon>
        <taxon>Phasianidae</taxon>
        <taxon>Phasianinae</taxon>
        <taxon>Gallus</taxon>
    </lineage>
</organism>
<dbReference type="PANTHER" id="PTHR24171">
    <property type="entry name" value="ANKYRIN REPEAT DOMAIN-CONTAINING PROTEIN 39-RELATED"/>
    <property type="match status" value="1"/>
</dbReference>
<keyword evidence="1" id="KW-0677">Repeat</keyword>
<sequence>MSTEAEQQLLHDARNGNAEEVKQLLDTMSKGEIIFDINCKGRSKSNMGWTPLHLACYFGHAVVVEDLLKAGADVNVLNDMGDTPLHRAAFTGRKCAQKNKAHCIAAVTVRNKYMAQCLLCPKEGKH</sequence>
<evidence type="ECO:0000256" key="3">
    <source>
        <dbReference type="PROSITE-ProRule" id="PRU00023"/>
    </source>
</evidence>
<keyword evidence="5" id="KW-1185">Reference proteome</keyword>
<protein>
    <submittedName>
        <fullName evidence="4">Oxysterol binding protein like 1A</fullName>
    </submittedName>
</protein>
<name>A0A8V0XJD1_CHICK</name>
<evidence type="ECO:0000313" key="5">
    <source>
        <dbReference type="Proteomes" id="UP000000539"/>
    </source>
</evidence>
<accession>A0A8V0XJD1</accession>
<dbReference type="Pfam" id="PF12796">
    <property type="entry name" value="Ank_2"/>
    <property type="match status" value="1"/>
</dbReference>
<dbReference type="GeneTree" id="ENSGT00940000155295"/>
<keyword evidence="2 3" id="KW-0040">ANK repeat</keyword>
<evidence type="ECO:0007829" key="6">
    <source>
        <dbReference type="PeptideAtlas" id="A0A8V0XJD1"/>
    </source>
</evidence>
<dbReference type="SMART" id="SM00248">
    <property type="entry name" value="ANK"/>
    <property type="match status" value="2"/>
</dbReference>
<dbReference type="PANTHER" id="PTHR24171:SF8">
    <property type="entry name" value="BRCA1-ASSOCIATED RING DOMAIN PROTEIN 1"/>
    <property type="match status" value="1"/>
</dbReference>
<dbReference type="SUPFAM" id="SSF48403">
    <property type="entry name" value="Ankyrin repeat"/>
    <property type="match status" value="1"/>
</dbReference>
<keyword evidence="6" id="KW-1267">Proteomics identification</keyword>
<evidence type="ECO:0000256" key="1">
    <source>
        <dbReference type="ARBA" id="ARBA00022737"/>
    </source>
</evidence>
<dbReference type="PROSITE" id="PS50088">
    <property type="entry name" value="ANK_REPEAT"/>
    <property type="match status" value="1"/>
</dbReference>
<dbReference type="PROSITE" id="PS50297">
    <property type="entry name" value="ANK_REP_REGION"/>
    <property type="match status" value="1"/>
</dbReference>
<gene>
    <name evidence="4" type="primary">OSBPL1A</name>
</gene>